<proteinExistence type="predicted"/>
<dbReference type="GeneID" id="140020957"/>
<dbReference type="RefSeq" id="XP_071927729.1">
    <property type="nucleotide sequence ID" value="XM_072071628.1"/>
</dbReference>
<sequence length="131" mass="15134">MMDLYTIISVLGILLTFMLSPCASLQILAQTPHEQDHLQHSFPALSRKLKFHQEANVKTVGNKHHYMPYEMQDEALQDESHHKEAKLVHARKGTSRQERMEGADASQFFTMDYMPVRRRRPVHNKSVPVAP</sequence>
<reference evidence="3" key="1">
    <citation type="submission" date="2025-08" db="UniProtKB">
        <authorList>
            <consortium name="RefSeq"/>
        </authorList>
    </citation>
    <scope>IDENTIFICATION</scope>
    <source>
        <tissue evidence="3">Leaves</tissue>
    </source>
</reference>
<evidence type="ECO:0000256" key="1">
    <source>
        <dbReference type="SAM" id="SignalP"/>
    </source>
</evidence>
<gene>
    <name evidence="3" type="primary">LOC140020957</name>
</gene>
<keyword evidence="1" id="KW-0732">Signal</keyword>
<protein>
    <recommendedName>
        <fullName evidence="4">Root meristem growth factor 8</fullName>
    </recommendedName>
</protein>
<evidence type="ECO:0008006" key="4">
    <source>
        <dbReference type="Google" id="ProtNLM"/>
    </source>
</evidence>
<name>A0ABM4W7N7_COFAR</name>
<evidence type="ECO:0000313" key="2">
    <source>
        <dbReference type="Proteomes" id="UP001652660"/>
    </source>
</evidence>
<feature type="signal peptide" evidence="1">
    <location>
        <begin position="1"/>
        <end position="24"/>
    </location>
</feature>
<feature type="chain" id="PRO_5045788355" description="Root meristem growth factor 8" evidence="1">
    <location>
        <begin position="25"/>
        <end position="131"/>
    </location>
</feature>
<accession>A0ABM4W7N7</accession>
<keyword evidence="2" id="KW-1185">Reference proteome</keyword>
<dbReference type="Proteomes" id="UP001652660">
    <property type="component" value="Chromosome 11e"/>
</dbReference>
<organism evidence="2 3">
    <name type="scientific">Coffea arabica</name>
    <name type="common">Arabian coffee</name>
    <dbReference type="NCBI Taxonomy" id="13443"/>
    <lineage>
        <taxon>Eukaryota</taxon>
        <taxon>Viridiplantae</taxon>
        <taxon>Streptophyta</taxon>
        <taxon>Embryophyta</taxon>
        <taxon>Tracheophyta</taxon>
        <taxon>Spermatophyta</taxon>
        <taxon>Magnoliopsida</taxon>
        <taxon>eudicotyledons</taxon>
        <taxon>Gunneridae</taxon>
        <taxon>Pentapetalae</taxon>
        <taxon>asterids</taxon>
        <taxon>lamiids</taxon>
        <taxon>Gentianales</taxon>
        <taxon>Rubiaceae</taxon>
        <taxon>Ixoroideae</taxon>
        <taxon>Gardenieae complex</taxon>
        <taxon>Bertiereae - Coffeeae clade</taxon>
        <taxon>Coffeeae</taxon>
        <taxon>Coffea</taxon>
    </lineage>
</organism>
<evidence type="ECO:0000313" key="3">
    <source>
        <dbReference type="RefSeq" id="XP_071927729.1"/>
    </source>
</evidence>